<dbReference type="GO" id="GO:0008237">
    <property type="term" value="F:metallopeptidase activity"/>
    <property type="evidence" value="ECO:0007669"/>
    <property type="project" value="UniProtKB-KW"/>
</dbReference>
<dbReference type="InterPro" id="IPR036005">
    <property type="entry name" value="Creatinase/aminopeptidase-like"/>
</dbReference>
<dbReference type="PANTHER" id="PTHR46112">
    <property type="entry name" value="AMINOPEPTIDASE"/>
    <property type="match status" value="1"/>
</dbReference>
<evidence type="ECO:0000259" key="6">
    <source>
        <dbReference type="Pfam" id="PF00557"/>
    </source>
</evidence>
<proteinExistence type="inferred from homology"/>
<evidence type="ECO:0000313" key="7">
    <source>
        <dbReference type="EMBL" id="MDQ0288522.1"/>
    </source>
</evidence>
<keyword evidence="1" id="KW-0645">Protease</keyword>
<reference evidence="7" key="1">
    <citation type="submission" date="2023-07" db="EMBL/GenBank/DDBJ databases">
        <title>Genomic Encyclopedia of Type Strains, Phase IV (KMG-IV): sequencing the most valuable type-strain genomes for metagenomic binning, comparative biology and taxonomic classification.</title>
        <authorList>
            <person name="Goeker M."/>
        </authorList>
    </citation>
    <scope>NUCLEOTIDE SEQUENCE</scope>
    <source>
        <strain evidence="7">DSM 24202</strain>
    </source>
</reference>
<keyword evidence="8" id="KW-1185">Reference proteome</keyword>
<dbReference type="GO" id="GO:0046872">
    <property type="term" value="F:metal ion binding"/>
    <property type="evidence" value="ECO:0007669"/>
    <property type="project" value="UniProtKB-KW"/>
</dbReference>
<comment type="similarity">
    <text evidence="5">Belongs to the peptidase M24B family.</text>
</comment>
<dbReference type="InterPro" id="IPR001131">
    <property type="entry name" value="Peptidase_M24B_aminopep-P_CS"/>
</dbReference>
<feature type="domain" description="Peptidase M24" evidence="6">
    <location>
        <begin position="140"/>
        <end position="363"/>
    </location>
</feature>
<dbReference type="AlphaFoldDB" id="A0AAE4ANM5"/>
<evidence type="ECO:0000256" key="2">
    <source>
        <dbReference type="ARBA" id="ARBA00022723"/>
    </source>
</evidence>
<dbReference type="GO" id="GO:0004177">
    <property type="term" value="F:aminopeptidase activity"/>
    <property type="evidence" value="ECO:0007669"/>
    <property type="project" value="UniProtKB-KW"/>
</dbReference>
<keyword evidence="2 5" id="KW-0479">Metal-binding</keyword>
<evidence type="ECO:0000313" key="8">
    <source>
        <dbReference type="Proteomes" id="UP001238163"/>
    </source>
</evidence>
<comment type="caution">
    <text evidence="7">The sequence shown here is derived from an EMBL/GenBank/DDBJ whole genome shotgun (WGS) entry which is preliminary data.</text>
</comment>
<evidence type="ECO:0000256" key="1">
    <source>
        <dbReference type="ARBA" id="ARBA00022670"/>
    </source>
</evidence>
<keyword evidence="4" id="KW-0482">Metalloprotease</keyword>
<evidence type="ECO:0000256" key="4">
    <source>
        <dbReference type="ARBA" id="ARBA00023049"/>
    </source>
</evidence>
<keyword evidence="3 7" id="KW-0378">Hydrolase</keyword>
<dbReference type="EC" id="3.4.11.9" evidence="7"/>
<dbReference type="PANTHER" id="PTHR46112:SF2">
    <property type="entry name" value="XAA-PRO AMINOPEPTIDASE P-RELATED"/>
    <property type="match status" value="1"/>
</dbReference>
<name>A0AAE4ANM5_9BACT</name>
<organism evidence="7 8">
    <name type="scientific">Oligosphaera ethanolica</name>
    <dbReference type="NCBI Taxonomy" id="760260"/>
    <lineage>
        <taxon>Bacteria</taxon>
        <taxon>Pseudomonadati</taxon>
        <taxon>Lentisphaerota</taxon>
        <taxon>Oligosphaeria</taxon>
        <taxon>Oligosphaerales</taxon>
        <taxon>Oligosphaeraceae</taxon>
        <taxon>Oligosphaera</taxon>
    </lineage>
</organism>
<evidence type="ECO:0000256" key="5">
    <source>
        <dbReference type="RuleBase" id="RU000590"/>
    </source>
</evidence>
<dbReference type="RefSeq" id="WP_307259849.1">
    <property type="nucleotide sequence ID" value="NZ_JAUSVL010000001.1"/>
</dbReference>
<gene>
    <name evidence="7" type="ORF">J3R75_000629</name>
</gene>
<dbReference type="GO" id="GO:0006508">
    <property type="term" value="P:proteolysis"/>
    <property type="evidence" value="ECO:0007669"/>
    <property type="project" value="UniProtKB-KW"/>
</dbReference>
<dbReference type="InterPro" id="IPR000994">
    <property type="entry name" value="Pept_M24"/>
</dbReference>
<protein>
    <submittedName>
        <fullName evidence="7">Xaa-Pro aminopeptidase</fullName>
        <ecNumber evidence="7">3.4.11.9</ecNumber>
    </submittedName>
</protein>
<dbReference type="SUPFAM" id="SSF55920">
    <property type="entry name" value="Creatinase/aminopeptidase"/>
    <property type="match status" value="1"/>
</dbReference>
<evidence type="ECO:0000256" key="3">
    <source>
        <dbReference type="ARBA" id="ARBA00022801"/>
    </source>
</evidence>
<dbReference type="Proteomes" id="UP001238163">
    <property type="component" value="Unassembled WGS sequence"/>
</dbReference>
<accession>A0AAE4ANM5</accession>
<dbReference type="PROSITE" id="PS00491">
    <property type="entry name" value="PROLINE_PEPTIDASE"/>
    <property type="match status" value="1"/>
</dbReference>
<dbReference type="InterPro" id="IPR050659">
    <property type="entry name" value="Peptidase_M24B"/>
</dbReference>
<dbReference type="Gene3D" id="3.90.230.10">
    <property type="entry name" value="Creatinase/methionine aminopeptidase superfamily"/>
    <property type="match status" value="1"/>
</dbReference>
<sequence length="379" mass="40722">MSGVEVTGRLLYASSEACADLWYEAGFPTTDEFLWYAVGEQRGIVINVMELARAQAECRSGLDVLTPREAAARWGVVEERPGISDLIVALTRHCGVTTWQVPANFPFALAKILLDKGLVLASVPHFCPSRAVKTAQEIEWLREGVQLAEAGLRRAEQVLRESVIDAAGMVCWQGAVLTAELLRGEINAEVARHGGTASHTITAPGTQGASPHCEGSGPIAANAPIVLDIFPRCDRTGYYGDLTRTLVKGRAPDCVRRAFASVQRAQREALAMLAAGVIAKAVHERVEAVFAEDGYVTVFEPGPARGFFHSTGHGVGLDIHEYPGLNLRNDAPLVTGNVVTIEPGLYYPEWGGIRIEDVAVITDAGAENLTTAPVYLEIP</sequence>
<dbReference type="EMBL" id="JAUSVL010000001">
    <property type="protein sequence ID" value="MDQ0288522.1"/>
    <property type="molecule type" value="Genomic_DNA"/>
</dbReference>
<keyword evidence="7" id="KW-0031">Aminopeptidase</keyword>
<dbReference type="Pfam" id="PF00557">
    <property type="entry name" value="Peptidase_M24"/>
    <property type="match status" value="1"/>
</dbReference>